<sequence>MPWKKTPNATLIAEAQHPKRVGYQHDHGETVQPSSWSQTKNVQKRRFPNGQVLRRLRRVLYEVRVGKETWVDFDMDSTRKSTQDAF</sequence>
<reference evidence="3" key="1">
    <citation type="journal article" date="2015" name="Nat. Genet.">
        <title>The genome and transcriptome of the zoonotic hookworm Ancylostoma ceylanicum identify infection-specific gene families.</title>
        <authorList>
            <person name="Schwarz E.M."/>
            <person name="Hu Y."/>
            <person name="Antoshechkin I."/>
            <person name="Miller M.M."/>
            <person name="Sternberg P.W."/>
            <person name="Aroian R.V."/>
        </authorList>
    </citation>
    <scope>NUCLEOTIDE SEQUENCE</scope>
    <source>
        <strain evidence="3">HY135</strain>
    </source>
</reference>
<evidence type="ECO:0000256" key="1">
    <source>
        <dbReference type="SAM" id="MobiDB-lite"/>
    </source>
</evidence>
<evidence type="ECO:0000313" key="3">
    <source>
        <dbReference type="Proteomes" id="UP000024635"/>
    </source>
</evidence>
<proteinExistence type="predicted"/>
<dbReference type="AlphaFoldDB" id="A0A016WB29"/>
<feature type="region of interest" description="Disordered" evidence="1">
    <location>
        <begin position="1"/>
        <end position="43"/>
    </location>
</feature>
<feature type="compositionally biased region" description="Polar residues" evidence="1">
    <location>
        <begin position="31"/>
        <end position="41"/>
    </location>
</feature>
<keyword evidence="3" id="KW-1185">Reference proteome</keyword>
<comment type="caution">
    <text evidence="2">The sequence shown here is derived from an EMBL/GenBank/DDBJ whole genome shotgun (WGS) entry which is preliminary data.</text>
</comment>
<accession>A0A016WB29</accession>
<gene>
    <name evidence="2" type="primary">Acey_s0893.g2908</name>
    <name evidence="2" type="ORF">Y032_0893g2908</name>
</gene>
<organism evidence="2 3">
    <name type="scientific">Ancylostoma ceylanicum</name>
    <dbReference type="NCBI Taxonomy" id="53326"/>
    <lineage>
        <taxon>Eukaryota</taxon>
        <taxon>Metazoa</taxon>
        <taxon>Ecdysozoa</taxon>
        <taxon>Nematoda</taxon>
        <taxon>Chromadorea</taxon>
        <taxon>Rhabditida</taxon>
        <taxon>Rhabditina</taxon>
        <taxon>Rhabditomorpha</taxon>
        <taxon>Strongyloidea</taxon>
        <taxon>Ancylostomatidae</taxon>
        <taxon>Ancylostomatinae</taxon>
        <taxon>Ancylostoma</taxon>
    </lineage>
</organism>
<name>A0A016WB29_9BILA</name>
<dbReference type="EMBL" id="JARK01000493">
    <property type="protein sequence ID" value="EYC36477.1"/>
    <property type="molecule type" value="Genomic_DNA"/>
</dbReference>
<evidence type="ECO:0000313" key="2">
    <source>
        <dbReference type="EMBL" id="EYC36477.1"/>
    </source>
</evidence>
<protein>
    <submittedName>
        <fullName evidence="2">Uncharacterized protein</fullName>
    </submittedName>
</protein>
<dbReference type="Proteomes" id="UP000024635">
    <property type="component" value="Unassembled WGS sequence"/>
</dbReference>